<evidence type="ECO:0000256" key="7">
    <source>
        <dbReference type="ARBA" id="ARBA00048552"/>
    </source>
</evidence>
<dbReference type="PANTHER" id="PTHR10102">
    <property type="entry name" value="DNA-DIRECTED RNA POLYMERASE, MITOCHONDRIAL"/>
    <property type="match status" value="1"/>
</dbReference>
<reference evidence="10 11" key="1">
    <citation type="submission" date="2024-01" db="EMBL/GenBank/DDBJ databases">
        <authorList>
            <consortium name="Genoscope - CEA"/>
            <person name="William W."/>
        </authorList>
    </citation>
    <scope>NUCLEOTIDE SEQUENCE [LARGE SCALE GENOMIC DNA]</scope>
    <source>
        <strain evidence="10 11">29B2s-10</strain>
    </source>
</reference>
<evidence type="ECO:0000256" key="2">
    <source>
        <dbReference type="ARBA" id="ARBA00012418"/>
    </source>
</evidence>
<evidence type="ECO:0000256" key="8">
    <source>
        <dbReference type="RuleBase" id="RU003805"/>
    </source>
</evidence>
<dbReference type="PROSITE" id="PS00900">
    <property type="entry name" value="RNA_POL_PHAGE_1"/>
    <property type="match status" value="1"/>
</dbReference>
<evidence type="ECO:0000256" key="4">
    <source>
        <dbReference type="ARBA" id="ARBA00022679"/>
    </source>
</evidence>
<organism evidence="10 11">
    <name type="scientific">[Candida] anglica</name>
    <dbReference type="NCBI Taxonomy" id="148631"/>
    <lineage>
        <taxon>Eukaryota</taxon>
        <taxon>Fungi</taxon>
        <taxon>Dikarya</taxon>
        <taxon>Ascomycota</taxon>
        <taxon>Saccharomycotina</taxon>
        <taxon>Pichiomycetes</taxon>
        <taxon>Debaryomycetaceae</taxon>
        <taxon>Kurtzmaniella</taxon>
    </lineage>
</organism>
<accession>A0ABP0EEW0</accession>
<keyword evidence="4 8" id="KW-0808">Transferase</keyword>
<dbReference type="Gene3D" id="1.10.287.280">
    <property type="match status" value="1"/>
</dbReference>
<dbReference type="PANTHER" id="PTHR10102:SF0">
    <property type="entry name" value="DNA-DIRECTED RNA POLYMERASE, MITOCHONDRIAL"/>
    <property type="match status" value="1"/>
</dbReference>
<evidence type="ECO:0000313" key="10">
    <source>
        <dbReference type="EMBL" id="CAK7903051.1"/>
    </source>
</evidence>
<keyword evidence="11" id="KW-1185">Reference proteome</keyword>
<keyword evidence="6 8" id="KW-0804">Transcription</keyword>
<keyword evidence="5 8" id="KW-0548">Nucleotidyltransferase</keyword>
<dbReference type="SUPFAM" id="SSF56672">
    <property type="entry name" value="DNA/RNA polymerases"/>
    <property type="match status" value="1"/>
</dbReference>
<protein>
    <recommendedName>
        <fullName evidence="2 8">DNA-directed RNA polymerase</fullName>
        <ecNumber evidence="2 8">2.7.7.6</ecNumber>
    </recommendedName>
</protein>
<evidence type="ECO:0000256" key="3">
    <source>
        <dbReference type="ARBA" id="ARBA00022478"/>
    </source>
</evidence>
<dbReference type="Proteomes" id="UP001497600">
    <property type="component" value="Chromosome D"/>
</dbReference>
<dbReference type="Pfam" id="PF00940">
    <property type="entry name" value="RNA_pol"/>
    <property type="match status" value="1"/>
</dbReference>
<evidence type="ECO:0000313" key="11">
    <source>
        <dbReference type="Proteomes" id="UP001497600"/>
    </source>
</evidence>
<name>A0ABP0EEW0_9ASCO</name>
<dbReference type="SMART" id="SM01311">
    <property type="entry name" value="RPOL_N"/>
    <property type="match status" value="1"/>
</dbReference>
<dbReference type="Pfam" id="PF14700">
    <property type="entry name" value="RPOL_N"/>
    <property type="match status" value="1"/>
</dbReference>
<dbReference type="InterPro" id="IPR002092">
    <property type="entry name" value="DNA-dir_Rpol_phage-type"/>
</dbReference>
<dbReference type="InterPro" id="IPR043502">
    <property type="entry name" value="DNA/RNA_pol_sf"/>
</dbReference>
<evidence type="ECO:0000259" key="9">
    <source>
        <dbReference type="SMART" id="SM01311"/>
    </source>
</evidence>
<keyword evidence="3 8" id="KW-0240">DNA-directed RNA polymerase</keyword>
<dbReference type="PROSITE" id="PS00489">
    <property type="entry name" value="RNA_POL_PHAGE_2"/>
    <property type="match status" value="1"/>
</dbReference>
<comment type="function">
    <text evidence="8">DNA-dependent RNA polymerase catalyzes the transcription of DNA into RNA using the four ribonucleoside triphosphates as substrates.</text>
</comment>
<evidence type="ECO:0000256" key="1">
    <source>
        <dbReference type="ARBA" id="ARBA00009493"/>
    </source>
</evidence>
<dbReference type="InterPro" id="IPR037159">
    <property type="entry name" value="RNA_POL_N_sf"/>
</dbReference>
<evidence type="ECO:0000256" key="5">
    <source>
        <dbReference type="ARBA" id="ARBA00022695"/>
    </source>
</evidence>
<dbReference type="GO" id="GO:0000428">
    <property type="term" value="C:DNA-directed RNA polymerase complex"/>
    <property type="evidence" value="ECO:0007669"/>
    <property type="project" value="UniProtKB-KW"/>
</dbReference>
<proteinExistence type="inferred from homology"/>
<evidence type="ECO:0000256" key="6">
    <source>
        <dbReference type="ARBA" id="ARBA00023163"/>
    </source>
</evidence>
<feature type="domain" description="DNA-directed RNA polymerase N-terminal" evidence="9">
    <location>
        <begin position="288"/>
        <end position="555"/>
    </location>
</feature>
<gene>
    <name evidence="10" type="primary">RPO41</name>
    <name evidence="10" type="ORF">CAAN4_D02762</name>
</gene>
<dbReference type="InterPro" id="IPR029262">
    <property type="entry name" value="RPOL_N"/>
</dbReference>
<dbReference type="Gene3D" id="1.10.150.20">
    <property type="entry name" value="5' to 3' exonuclease, C-terminal subdomain"/>
    <property type="match status" value="1"/>
</dbReference>
<dbReference type="InterPro" id="IPR046950">
    <property type="entry name" value="DNA-dir_Rpol_C_phage-type"/>
</dbReference>
<sequence length="1233" mass="142568">MNRRLRGLRLFSSSQPYFNSINRNVLDLSPFTVAQSLKRSKPNNKNALQINFFLQAVVYNDIPSVKRTLQKFQGQPGIQVMDHTHAIDSIYFQCLATLFQHIVTSKNPHLHIRELKSIWEVILANQDMIKAFKLDNKSKEMLILKKNILLSFLLTWENSTLISLKDSIVDYSIDIFKAIGLEYIHLAHLLDPFDDGKVRKVFNYGKNEESMEEPKVIEDIVTPTKSNPTSKFHNKSEFMSVKDLCRYIQVRSPHTKDRSSPMYQLYDSLDSDFEREAFLLKYLEFNSEKQLVVEQNCQDLIPEIKPKSSMGANFSFQSSNSNMIHHWYKAFQVKLEELVVRCSSDEVELSSDEQVIYKNLFILNNVPLESVAYVVMSTIISATVYSKDGKSSVTETSNQLSRSLRRLVVKYCSNNEILLNQFSIEDGMILSISLINIFNASANFPHLDGKPFYLENIPYEKDGYYTNHKIGVIKCHDSLSDEFKLKYDSFCRREVYLPMLTPPIPWVSPIEGGYFNQIRPIVLGEERGTYLEYLKQAHMTGQLTSLYQSLNNLGSTAWAINPKMLQILSQVMKIRSGFLKIPEIKPKKSKEIKLLQTTRPKRESFQNDREYFLVNSKHKQKEKRLMEEYYNKRSLRHEYEYTHALATAFAQNGDMMYFPHGFDFRGRVYPLTSTLSFYQDDLVRSLLMFWYSKPLGKSGLNWLKYQLAGVYGKDKLNYHNRIEFIDSNWDLILDSAKNPLHGKKWWLDGDKPWQTLSLCQEMDSISKYVGEGGKLEEYKCRIPIHQDGSCNGLQHYAALGADPDIGKAVNLIPHSDGERGDVYSSVLEDVRVKVASDVHQTSEDSIPAIALPLLTRKVLKQTVMTSVYGVTRTGAHRQIKNKLQDILDNGKIHGQSKSITPSLAKRLNENLGQVSEYLAVSTIKSMDSLFASAKRIQDWLMLNCYTVVTSIDWDAIVYNMGQSNATYPDFFGAKTYNPMKWTSISGFPVIQQYKHLKHKVLTASTLSMKINDSNELGRINIQKQINGIAPNFIHSIDSIHMQMTCQEAYTQGLTFQSVHDSFWTHPKDVNELNEIIRKEFVRLHSFDILGNLKSDLEYTTRHSVHLVYVKIDENEEFCSRLMKLRQLYFKDMKYTKRVFYNRAMFQEARELLTGNGSQSEYKTLLNTYKPEYYFPWGKKMIKYSETSTMKDFTKSEIKLKTFMPILVPIKITNTPTRGNLDVKKVIDSEFFFS</sequence>
<comment type="catalytic activity">
    <reaction evidence="7 8">
        <text>RNA(n) + a ribonucleoside 5'-triphosphate = RNA(n+1) + diphosphate</text>
        <dbReference type="Rhea" id="RHEA:21248"/>
        <dbReference type="Rhea" id="RHEA-COMP:14527"/>
        <dbReference type="Rhea" id="RHEA-COMP:17342"/>
        <dbReference type="ChEBI" id="CHEBI:33019"/>
        <dbReference type="ChEBI" id="CHEBI:61557"/>
        <dbReference type="ChEBI" id="CHEBI:140395"/>
        <dbReference type="EC" id="2.7.7.6"/>
    </reaction>
</comment>
<comment type="similarity">
    <text evidence="1 8">Belongs to the phage and mitochondrial RNA polymerase family.</text>
</comment>
<dbReference type="EMBL" id="OZ004256">
    <property type="protein sequence ID" value="CAK7903051.1"/>
    <property type="molecule type" value="Genomic_DNA"/>
</dbReference>
<dbReference type="Gene3D" id="1.10.1320.10">
    <property type="entry name" value="DNA-directed RNA polymerase, N-terminal domain"/>
    <property type="match status" value="1"/>
</dbReference>
<dbReference type="EC" id="2.7.7.6" evidence="2 8"/>